<evidence type="ECO:0000313" key="2">
    <source>
        <dbReference type="EMBL" id="ASI37996.1"/>
    </source>
</evidence>
<feature type="transmembrane region" description="Helical" evidence="1">
    <location>
        <begin position="63"/>
        <end position="80"/>
    </location>
</feature>
<sequence>MVLEGILAWLMLRRCLIMDKLRQHIKQFAADFSHFSDVAKAATIIIALLVIIGAYLFIVKFAFWLVLIAVIAVLIGVYFVEHTNQIWRTSDARKAVTTVVDGLARKGFINRDYFKLTGLSMPSEKLRTFNRAVYELELAKSEVNIDIVSNGNVLTYESQQSWHRYLLDNSERSSFDVQRVALIDRDSHYLLRIIFHDNKHCQLLKRDEVYNKQSRDRDF</sequence>
<name>A0A220IT12_LIMRT</name>
<keyword evidence="2" id="KW-0614">Plasmid</keyword>
<keyword evidence="1" id="KW-0812">Transmembrane</keyword>
<reference evidence="2" key="1">
    <citation type="submission" date="2017-04" db="EMBL/GenBank/DDBJ databases">
        <title>Recombinant gene expression system in Lactobacillus sp. using various promoters in Escherichia coli-Lactobacillus reuteri shuttle vector.</title>
        <authorList>
            <person name="Pajarillo E.A.B."/>
            <person name="Kang D.-K."/>
        </authorList>
    </citation>
    <scope>NUCLEOTIDE SEQUENCE</scope>
    <source>
        <strain evidence="2">FD3</strain>
        <plasmid evidence="2">pFD3.1</plasmid>
    </source>
</reference>
<protein>
    <submittedName>
        <fullName evidence="2">Uncharacterized protein</fullName>
    </submittedName>
</protein>
<geneLocation type="plasmid" evidence="2">
    <name>pFD3.1</name>
</geneLocation>
<feature type="transmembrane region" description="Helical" evidence="1">
    <location>
        <begin position="38"/>
        <end position="57"/>
    </location>
</feature>
<organism evidence="2">
    <name type="scientific">Limosilactobacillus reuteri</name>
    <name type="common">Lactobacillus reuteri</name>
    <dbReference type="NCBI Taxonomy" id="1598"/>
    <lineage>
        <taxon>Bacteria</taxon>
        <taxon>Bacillati</taxon>
        <taxon>Bacillota</taxon>
        <taxon>Bacilli</taxon>
        <taxon>Lactobacillales</taxon>
        <taxon>Lactobacillaceae</taxon>
        <taxon>Limosilactobacillus</taxon>
    </lineage>
</organism>
<dbReference type="EMBL" id="KY930475">
    <property type="protein sequence ID" value="ASI37996.1"/>
    <property type="molecule type" value="Genomic_DNA"/>
</dbReference>
<accession>A0A220IT12</accession>
<keyword evidence="1" id="KW-1133">Transmembrane helix</keyword>
<keyword evidence="1" id="KW-0472">Membrane</keyword>
<evidence type="ECO:0000256" key="1">
    <source>
        <dbReference type="SAM" id="Phobius"/>
    </source>
</evidence>
<dbReference type="AlphaFoldDB" id="A0A220IT12"/>
<proteinExistence type="predicted"/>